<dbReference type="EMBL" id="BAAATR010000042">
    <property type="protein sequence ID" value="GAA2271001.1"/>
    <property type="molecule type" value="Genomic_DNA"/>
</dbReference>
<protein>
    <recommendedName>
        <fullName evidence="1">DUF6895 domain-containing protein</fullName>
    </recommendedName>
</protein>
<organism evidence="2 3">
    <name type="scientific">Kitasatospora cystarginea</name>
    <dbReference type="NCBI Taxonomy" id="58350"/>
    <lineage>
        <taxon>Bacteria</taxon>
        <taxon>Bacillati</taxon>
        <taxon>Actinomycetota</taxon>
        <taxon>Actinomycetes</taxon>
        <taxon>Kitasatosporales</taxon>
        <taxon>Streptomycetaceae</taxon>
        <taxon>Kitasatospora</taxon>
    </lineage>
</organism>
<dbReference type="Pfam" id="PF21836">
    <property type="entry name" value="DUF6895"/>
    <property type="match status" value="1"/>
</dbReference>
<evidence type="ECO:0000313" key="2">
    <source>
        <dbReference type="EMBL" id="GAA2271001.1"/>
    </source>
</evidence>
<feature type="domain" description="DUF6895" evidence="1">
    <location>
        <begin position="10"/>
        <end position="295"/>
    </location>
</feature>
<evidence type="ECO:0000259" key="1">
    <source>
        <dbReference type="Pfam" id="PF21836"/>
    </source>
</evidence>
<keyword evidence="3" id="KW-1185">Reference proteome</keyword>
<proteinExistence type="predicted"/>
<gene>
    <name evidence="2" type="ORF">GCM10010430_66080</name>
</gene>
<dbReference type="InterPro" id="IPR008930">
    <property type="entry name" value="Terpenoid_cyclase/PrenylTrfase"/>
</dbReference>
<reference evidence="3" key="1">
    <citation type="journal article" date="2019" name="Int. J. Syst. Evol. Microbiol.">
        <title>The Global Catalogue of Microorganisms (GCM) 10K type strain sequencing project: providing services to taxonomists for standard genome sequencing and annotation.</title>
        <authorList>
            <consortium name="The Broad Institute Genomics Platform"/>
            <consortium name="The Broad Institute Genome Sequencing Center for Infectious Disease"/>
            <person name="Wu L."/>
            <person name="Ma J."/>
        </authorList>
    </citation>
    <scope>NUCLEOTIDE SEQUENCE [LARGE SCALE GENOMIC DNA]</scope>
    <source>
        <strain evidence="3">JCM 7356</strain>
    </source>
</reference>
<evidence type="ECO:0000313" key="3">
    <source>
        <dbReference type="Proteomes" id="UP001500305"/>
    </source>
</evidence>
<sequence>MTDMWRTVERAAVSWLAAHRSRFDPDAAEKGRVLFVRKALVEVALLVGLRARAESGSFGDDADYRTLLDQVTEVTSRASYRELVARDERALLLYAGTYASRRLCGQRDSEFERLIEQAVAGRYAACFERVPFRQLDLLHTLELSGIDHGMPAVGAVLPFSLFCADPSVLKLSDGDIYAITHTVFYATDFGRRVPRWPTGFDLSRAVEMLESLSLLCRRKENADLVAELLCCLLCLRIHDSPEVARAWAFLADVQEPSGRVAGPDGVLPPELQNGDAEYRDWATGYHTTIVAALAGHLARDPAVLRQASPSPARSIGKGGLGHAIRRATAWLAEAALEVPFDDAVPAAGAAARGARSVGEPQLAARALSSLAQHARNILDQPVAWGRQGVDSVAECARGLSAAGLTCDSLDRFLTETATALTELTVIPATAAGGVSRLRDLGRLTPEHAALLLASTNPTSLLAGNRAPAVTAAALAQYADGEPHRLGNDLSTWHLVAERFAAAVPAACRSYRLEEVAALLQGLGLLGWADHRITRDGVDFLLGQQHPTGAFGYPACDGHRERATALRIWTQGCVVALSCLYDL</sequence>
<dbReference type="Proteomes" id="UP001500305">
    <property type="component" value="Unassembled WGS sequence"/>
</dbReference>
<name>A0ABP5RQH7_9ACTN</name>
<dbReference type="InterPro" id="IPR054190">
    <property type="entry name" value="DUF6895"/>
</dbReference>
<comment type="caution">
    <text evidence="2">The sequence shown here is derived from an EMBL/GenBank/DDBJ whole genome shotgun (WGS) entry which is preliminary data.</text>
</comment>
<dbReference type="SUPFAM" id="SSF48239">
    <property type="entry name" value="Terpenoid cyclases/Protein prenyltransferases"/>
    <property type="match status" value="1"/>
</dbReference>
<accession>A0ABP5RQH7</accession>